<keyword evidence="2" id="KW-1185">Reference proteome</keyword>
<dbReference type="PANTHER" id="PTHR35192">
    <property type="entry name" value="PROTEIN, PUTATIVE-RELATED"/>
    <property type="match status" value="1"/>
</dbReference>
<dbReference type="EMBL" id="KI669508">
    <property type="protein sequence ID" value="OCF32408.1"/>
    <property type="molecule type" value="Genomic_DNA"/>
</dbReference>
<dbReference type="PANTHER" id="PTHR35192:SF2">
    <property type="entry name" value="APPLE DOMAIN-CONTAINING PROTEIN"/>
    <property type="match status" value="1"/>
</dbReference>
<reference evidence="2" key="2">
    <citation type="submission" date="2013-12" db="EMBL/GenBank/DDBJ databases">
        <title>Evolution of pathogenesis and genome organization in the Tremellales.</title>
        <authorList>
            <person name="Cuomo C."/>
            <person name="Litvintseva A."/>
            <person name="Heitman J."/>
            <person name="Chen Y."/>
            <person name="Sun S."/>
            <person name="Springer D."/>
            <person name="Dromer F."/>
            <person name="Young S."/>
            <person name="Zeng Q."/>
            <person name="Chapman S."/>
            <person name="Gujja S."/>
            <person name="Saif S."/>
            <person name="Birren B."/>
        </authorList>
    </citation>
    <scope>NUCLEOTIDE SEQUENCE [LARGE SCALE GENOMIC DNA]</scope>
    <source>
        <strain evidence="2">BCC8398</strain>
    </source>
</reference>
<proteinExistence type="predicted"/>
<dbReference type="AlphaFoldDB" id="A0A1B9GN10"/>
<dbReference type="InterPro" id="IPR038955">
    <property type="entry name" value="PriA/CPL1_fungi"/>
</dbReference>
<name>A0A1B9GN10_9TREE</name>
<protein>
    <submittedName>
        <fullName evidence="1">Uncharacterized protein</fullName>
    </submittedName>
</protein>
<gene>
    <name evidence="1" type="ORF">I316_05833</name>
</gene>
<dbReference type="Proteomes" id="UP000092666">
    <property type="component" value="Unassembled WGS sequence"/>
</dbReference>
<sequence length="121" mass="12969">MYYPNGGTGQFDCRCNDAYTIDAAGAGGTSTNCGPNAWFTYTHSPDASASGLARRRIRARLEQLRLERQAPCPRGMTACSLEGSADAYECIDTRSELESCGGCMYGVYQDALNVNSTTGTK</sequence>
<organism evidence="1 2">
    <name type="scientific">Kwoniella heveanensis BCC8398</name>
    <dbReference type="NCBI Taxonomy" id="1296120"/>
    <lineage>
        <taxon>Eukaryota</taxon>
        <taxon>Fungi</taxon>
        <taxon>Dikarya</taxon>
        <taxon>Basidiomycota</taxon>
        <taxon>Agaricomycotina</taxon>
        <taxon>Tremellomycetes</taxon>
        <taxon>Tremellales</taxon>
        <taxon>Cryptococcaceae</taxon>
        <taxon>Kwoniella</taxon>
    </lineage>
</organism>
<reference evidence="1 2" key="1">
    <citation type="submission" date="2013-07" db="EMBL/GenBank/DDBJ databases">
        <title>The Genome Sequence of Cryptococcus heveanensis BCC8398.</title>
        <authorList>
            <consortium name="The Broad Institute Genome Sequencing Platform"/>
            <person name="Cuomo C."/>
            <person name="Litvintseva A."/>
            <person name="Chen Y."/>
            <person name="Heitman J."/>
            <person name="Sun S."/>
            <person name="Springer D."/>
            <person name="Dromer F."/>
            <person name="Young S.K."/>
            <person name="Zeng Q."/>
            <person name="Gargeya S."/>
            <person name="Fitzgerald M."/>
            <person name="Abouelleil A."/>
            <person name="Alvarado L."/>
            <person name="Berlin A.M."/>
            <person name="Chapman S.B."/>
            <person name="Dewar J."/>
            <person name="Goldberg J."/>
            <person name="Griggs A."/>
            <person name="Gujja S."/>
            <person name="Hansen M."/>
            <person name="Howarth C."/>
            <person name="Imamovic A."/>
            <person name="Larimer J."/>
            <person name="McCowan C."/>
            <person name="Murphy C."/>
            <person name="Pearson M."/>
            <person name="Priest M."/>
            <person name="Roberts A."/>
            <person name="Saif S."/>
            <person name="Shea T."/>
            <person name="Sykes S."/>
            <person name="Wortman J."/>
            <person name="Nusbaum C."/>
            <person name="Birren B."/>
        </authorList>
    </citation>
    <scope>NUCLEOTIDE SEQUENCE [LARGE SCALE GENOMIC DNA]</scope>
    <source>
        <strain evidence="1 2">BCC8398</strain>
    </source>
</reference>
<dbReference type="STRING" id="1296120.A0A1B9GN10"/>
<evidence type="ECO:0000313" key="2">
    <source>
        <dbReference type="Proteomes" id="UP000092666"/>
    </source>
</evidence>
<accession>A0A1B9GN10</accession>
<dbReference type="OrthoDB" id="439917at2759"/>
<evidence type="ECO:0000313" key="1">
    <source>
        <dbReference type="EMBL" id="OCF32408.1"/>
    </source>
</evidence>